<protein>
    <submittedName>
        <fullName evidence="1">Uncharacterized protein</fullName>
    </submittedName>
</protein>
<evidence type="ECO:0000313" key="1">
    <source>
        <dbReference type="EMBL" id="EER44666.1"/>
    </source>
</evidence>
<dbReference type="HOGENOM" id="CLU_2120401_0_0_1"/>
<dbReference type="EMBL" id="GG692419">
    <property type="protein sequence ID" value="EER44666.1"/>
    <property type="molecule type" value="Genomic_DNA"/>
</dbReference>
<accession>C6H4P4</accession>
<dbReference type="VEuPathDB" id="FungiDB:HCDG_00245"/>
<evidence type="ECO:0000313" key="2">
    <source>
        <dbReference type="Proteomes" id="UP000002624"/>
    </source>
</evidence>
<sequence>MYPPYLAPERSRPQGHQEGVHGVNVLFNKWFRRGAYGPGDTCHLDRSNTMGSRGKLARFSGRTSPLLSAIKDRPTSNFLEEGCRNWAVFIRKDMLDHTSEAVLRFSRALLDFTQ</sequence>
<reference evidence="2" key="1">
    <citation type="submission" date="2009-05" db="EMBL/GenBank/DDBJ databases">
        <title>The genome sequence of Ajellomyces capsulatus strain H143.</title>
        <authorList>
            <person name="Champion M."/>
            <person name="Cuomo C.A."/>
            <person name="Ma L.-J."/>
            <person name="Henn M.R."/>
            <person name="Sil A."/>
            <person name="Goldman B."/>
            <person name="Young S.K."/>
            <person name="Kodira C.D."/>
            <person name="Zeng Q."/>
            <person name="Koehrsen M."/>
            <person name="Alvarado L."/>
            <person name="Berlin A.M."/>
            <person name="Borenstein D."/>
            <person name="Chen Z."/>
            <person name="Engels R."/>
            <person name="Freedman E."/>
            <person name="Gellesch M."/>
            <person name="Goldberg J."/>
            <person name="Griggs A."/>
            <person name="Gujja S."/>
            <person name="Heiman D.I."/>
            <person name="Hepburn T.A."/>
            <person name="Howarth C."/>
            <person name="Jen D."/>
            <person name="Larson L."/>
            <person name="Lewis B."/>
            <person name="Mehta T."/>
            <person name="Park D."/>
            <person name="Pearson M."/>
            <person name="Roberts A."/>
            <person name="Saif S."/>
            <person name="Shea T.D."/>
            <person name="Shenoy N."/>
            <person name="Sisk P."/>
            <person name="Stolte C."/>
            <person name="Sykes S."/>
            <person name="Walk T."/>
            <person name="White J."/>
            <person name="Yandava C."/>
            <person name="Klein B."/>
            <person name="McEwen J.G."/>
            <person name="Puccia R."/>
            <person name="Goldman G.H."/>
            <person name="Felipe M.S."/>
            <person name="Nino-Vega G."/>
            <person name="San-Blas G."/>
            <person name="Taylor J.W."/>
            <person name="Mendoza L."/>
            <person name="Galagan J.E."/>
            <person name="Nusbaum C."/>
            <person name="Birren B.W."/>
        </authorList>
    </citation>
    <scope>NUCLEOTIDE SEQUENCE [LARGE SCALE GENOMIC DNA]</scope>
    <source>
        <strain evidence="2">H143</strain>
    </source>
</reference>
<dbReference type="Proteomes" id="UP000002624">
    <property type="component" value="Unassembled WGS sequence"/>
</dbReference>
<proteinExistence type="predicted"/>
<dbReference type="AlphaFoldDB" id="C6H4P4"/>
<organism evidence="1 2">
    <name type="scientific">Ajellomyces capsulatus (strain H143)</name>
    <name type="common">Darling's disease fungus</name>
    <name type="synonym">Histoplasma capsulatum</name>
    <dbReference type="NCBI Taxonomy" id="544712"/>
    <lineage>
        <taxon>Eukaryota</taxon>
        <taxon>Fungi</taxon>
        <taxon>Dikarya</taxon>
        <taxon>Ascomycota</taxon>
        <taxon>Pezizomycotina</taxon>
        <taxon>Eurotiomycetes</taxon>
        <taxon>Eurotiomycetidae</taxon>
        <taxon>Onygenales</taxon>
        <taxon>Ajellomycetaceae</taxon>
        <taxon>Histoplasma</taxon>
    </lineage>
</organism>
<name>C6H4P4_AJECH</name>
<gene>
    <name evidence="1" type="ORF">HCDG_00245</name>
</gene>